<keyword evidence="6" id="KW-0805">Transcription regulation</keyword>
<keyword evidence="8" id="KW-0539">Nucleus</keyword>
<evidence type="ECO:0000256" key="9">
    <source>
        <dbReference type="PROSITE-ProRule" id="PRU00042"/>
    </source>
</evidence>
<dbReference type="FunFam" id="3.30.160.60:FF:000130">
    <property type="entry name" value="Spalt-like transcription factor 4"/>
    <property type="match status" value="1"/>
</dbReference>
<dbReference type="PROSITE" id="PS00028">
    <property type="entry name" value="ZINC_FINGER_C2H2_1"/>
    <property type="match status" value="3"/>
</dbReference>
<dbReference type="AlphaFoldDB" id="A0A0H5RLQ2"/>
<evidence type="ECO:0000256" key="3">
    <source>
        <dbReference type="ARBA" id="ARBA00022737"/>
    </source>
</evidence>
<dbReference type="InterPro" id="IPR036236">
    <property type="entry name" value="Znf_C2H2_sf"/>
</dbReference>
<dbReference type="GO" id="GO:0010468">
    <property type="term" value="P:regulation of gene expression"/>
    <property type="evidence" value="ECO:0007669"/>
    <property type="project" value="TreeGrafter"/>
</dbReference>
<organism evidence="12">
    <name type="scientific">Spongospora subterranea</name>
    <dbReference type="NCBI Taxonomy" id="70186"/>
    <lineage>
        <taxon>Eukaryota</taxon>
        <taxon>Sar</taxon>
        <taxon>Rhizaria</taxon>
        <taxon>Endomyxa</taxon>
        <taxon>Phytomyxea</taxon>
        <taxon>Plasmodiophorida</taxon>
        <taxon>Plasmodiophoridae</taxon>
        <taxon>Spongospora</taxon>
    </lineage>
</organism>
<keyword evidence="4 9" id="KW-0863">Zinc-finger</keyword>
<evidence type="ECO:0000259" key="11">
    <source>
        <dbReference type="PROSITE" id="PS50157"/>
    </source>
</evidence>
<reference evidence="12" key="1">
    <citation type="submission" date="2015-04" db="EMBL/GenBank/DDBJ databases">
        <title>The genome sequence of the plant pathogenic Rhizarian Plasmodiophora brassicae reveals insights in its biotrophic life cycle and the origin of chitin synthesis.</title>
        <authorList>
            <person name="Schwelm A."/>
            <person name="Fogelqvist J."/>
            <person name="Knaust A."/>
            <person name="Julke S."/>
            <person name="Lilja T."/>
            <person name="Dhandapani V."/>
            <person name="Bonilla-Rosso G."/>
            <person name="Karlsson M."/>
            <person name="Shevchenko A."/>
            <person name="Choi S.R."/>
            <person name="Kim H.G."/>
            <person name="Park J.Y."/>
            <person name="Lim Y.P."/>
            <person name="Ludwig-Muller J."/>
            <person name="Dixelius C."/>
        </authorList>
    </citation>
    <scope>NUCLEOTIDE SEQUENCE</scope>
    <source>
        <tissue evidence="12">Potato root galls</tissue>
    </source>
</reference>
<dbReference type="FunFam" id="3.30.160.60:FF:000446">
    <property type="entry name" value="Zinc finger protein"/>
    <property type="match status" value="1"/>
</dbReference>
<evidence type="ECO:0000256" key="8">
    <source>
        <dbReference type="ARBA" id="ARBA00023242"/>
    </source>
</evidence>
<dbReference type="SUPFAM" id="SSF57667">
    <property type="entry name" value="beta-beta-alpha zinc fingers"/>
    <property type="match status" value="2"/>
</dbReference>
<feature type="region of interest" description="Disordered" evidence="10">
    <location>
        <begin position="57"/>
        <end position="79"/>
    </location>
</feature>
<dbReference type="PANTHER" id="PTHR16515:SF58">
    <property type="entry name" value="ZINC FINGER PROTEIN 22"/>
    <property type="match status" value="1"/>
</dbReference>
<dbReference type="PROSITE" id="PS50157">
    <property type="entry name" value="ZINC_FINGER_C2H2_2"/>
    <property type="match status" value="3"/>
</dbReference>
<evidence type="ECO:0000256" key="1">
    <source>
        <dbReference type="ARBA" id="ARBA00004123"/>
    </source>
</evidence>
<protein>
    <recommendedName>
        <fullName evidence="11">C2H2-type domain-containing protein</fullName>
    </recommendedName>
</protein>
<evidence type="ECO:0000256" key="6">
    <source>
        <dbReference type="ARBA" id="ARBA00023015"/>
    </source>
</evidence>
<comment type="subcellular location">
    <subcellularLocation>
        <location evidence="1">Nucleus</location>
    </subcellularLocation>
</comment>
<dbReference type="InterPro" id="IPR013087">
    <property type="entry name" value="Znf_C2H2_type"/>
</dbReference>
<evidence type="ECO:0000256" key="2">
    <source>
        <dbReference type="ARBA" id="ARBA00022723"/>
    </source>
</evidence>
<dbReference type="SMART" id="SM00355">
    <property type="entry name" value="ZnF_C2H2"/>
    <property type="match status" value="3"/>
</dbReference>
<feature type="domain" description="C2H2-type" evidence="11">
    <location>
        <begin position="130"/>
        <end position="157"/>
    </location>
</feature>
<keyword evidence="3" id="KW-0677">Repeat</keyword>
<evidence type="ECO:0000256" key="5">
    <source>
        <dbReference type="ARBA" id="ARBA00022833"/>
    </source>
</evidence>
<dbReference type="PANTHER" id="PTHR16515">
    <property type="entry name" value="PR DOMAIN ZINC FINGER PROTEIN"/>
    <property type="match status" value="1"/>
</dbReference>
<keyword evidence="2" id="KW-0479">Metal-binding</keyword>
<keyword evidence="5" id="KW-0862">Zinc</keyword>
<name>A0A0H5RLQ2_9EUKA</name>
<feature type="compositionally biased region" description="Polar residues" evidence="10">
    <location>
        <begin position="61"/>
        <end position="70"/>
    </location>
</feature>
<feature type="domain" description="C2H2-type" evidence="11">
    <location>
        <begin position="102"/>
        <end position="129"/>
    </location>
</feature>
<dbReference type="InterPro" id="IPR050331">
    <property type="entry name" value="Zinc_finger"/>
</dbReference>
<feature type="domain" description="C2H2-type" evidence="11">
    <location>
        <begin position="158"/>
        <end position="182"/>
    </location>
</feature>
<evidence type="ECO:0000256" key="4">
    <source>
        <dbReference type="ARBA" id="ARBA00022771"/>
    </source>
</evidence>
<dbReference type="EMBL" id="HACM01009217">
    <property type="protein sequence ID" value="CRZ09659.1"/>
    <property type="molecule type" value="Transcribed_RNA"/>
</dbReference>
<dbReference type="Pfam" id="PF00096">
    <property type="entry name" value="zf-C2H2"/>
    <property type="match status" value="2"/>
</dbReference>
<evidence type="ECO:0000256" key="7">
    <source>
        <dbReference type="ARBA" id="ARBA00023163"/>
    </source>
</evidence>
<dbReference type="GO" id="GO:0008270">
    <property type="term" value="F:zinc ion binding"/>
    <property type="evidence" value="ECO:0007669"/>
    <property type="project" value="UniProtKB-KW"/>
</dbReference>
<evidence type="ECO:0000256" key="10">
    <source>
        <dbReference type="SAM" id="MobiDB-lite"/>
    </source>
</evidence>
<dbReference type="Gene3D" id="3.30.160.60">
    <property type="entry name" value="Classic Zinc Finger"/>
    <property type="match status" value="3"/>
</dbReference>
<sequence>MQSARLQSGLDESGIVLIPTASRVPADSQTKHLITLTDVAFRAKWPTEGGNGAWKAIEGADSSSRPTIRNPSEGHLDETGESFVGIIPGHLSKKKRVRSKRFGCGDCNKAFATRYECTRHERVHTGERPFRCSSCVRAFADKGNLKKHQLVHTRHRPHICPNCDKSFSRRTHLRMHALRVHSHLLAINPDEDGNCSASCSDDGRSGNEID</sequence>
<evidence type="ECO:0000313" key="12">
    <source>
        <dbReference type="EMBL" id="CRZ09659.1"/>
    </source>
</evidence>
<proteinExistence type="predicted"/>
<accession>A0A0H5RLQ2</accession>
<dbReference type="GO" id="GO:0005634">
    <property type="term" value="C:nucleus"/>
    <property type="evidence" value="ECO:0007669"/>
    <property type="project" value="UniProtKB-SubCell"/>
</dbReference>
<keyword evidence="7" id="KW-0804">Transcription</keyword>